<name>A0A8J4HBC1_9PROT</name>
<dbReference type="Pfam" id="PF11755">
    <property type="entry name" value="DUF3311"/>
    <property type="match status" value="1"/>
</dbReference>
<accession>A0A8J4HBC1</accession>
<protein>
    <submittedName>
        <fullName evidence="2">DUF3311 domain-containing protein</fullName>
    </submittedName>
</protein>
<proteinExistence type="predicted"/>
<feature type="transmembrane region" description="Helical" evidence="1">
    <location>
        <begin position="41"/>
        <end position="59"/>
    </location>
</feature>
<evidence type="ECO:0000256" key="1">
    <source>
        <dbReference type="SAM" id="Phobius"/>
    </source>
</evidence>
<dbReference type="EMBL" id="DTQM01000168">
    <property type="protein sequence ID" value="HGC43223.1"/>
    <property type="molecule type" value="Genomic_DNA"/>
</dbReference>
<keyword evidence="1" id="KW-0812">Transmembrane</keyword>
<dbReference type="AlphaFoldDB" id="A0A8J4HBC1"/>
<reference evidence="2" key="1">
    <citation type="journal article" date="2020" name="mSystems">
        <title>Genome- and Community-Level Interaction Insights into Carbon Utilization and Element Cycling Functions of Hydrothermarchaeota in Hydrothermal Sediment.</title>
        <authorList>
            <person name="Zhou Z."/>
            <person name="Liu Y."/>
            <person name="Xu W."/>
            <person name="Pan J."/>
            <person name="Luo Z.H."/>
            <person name="Li M."/>
        </authorList>
    </citation>
    <scope>NUCLEOTIDE SEQUENCE</scope>
    <source>
        <strain evidence="2">SpSt-997</strain>
    </source>
</reference>
<keyword evidence="1" id="KW-1133">Transmembrane helix</keyword>
<evidence type="ECO:0000313" key="2">
    <source>
        <dbReference type="EMBL" id="HGC43223.1"/>
    </source>
</evidence>
<organism evidence="2">
    <name type="scientific">Acidicaldus sp</name>
    <dbReference type="NCBI Taxonomy" id="1872105"/>
    <lineage>
        <taxon>Bacteria</taxon>
        <taxon>Pseudomonadati</taxon>
        <taxon>Pseudomonadota</taxon>
        <taxon>Alphaproteobacteria</taxon>
        <taxon>Acetobacterales</taxon>
        <taxon>Acetobacteraceae</taxon>
        <taxon>Acidicaldus</taxon>
    </lineage>
</organism>
<sequence>MEGSEERGRGWRWLLLVPFAAVLAVPLYNRDAPRLAGVPFFYWYQMLWILLSAAIIFLVHRIERVRIERAERGGKVP</sequence>
<comment type="caution">
    <text evidence="2">The sequence shown here is derived from an EMBL/GenBank/DDBJ whole genome shotgun (WGS) entry which is preliminary data.</text>
</comment>
<gene>
    <name evidence="2" type="ORF">ENY07_08405</name>
</gene>
<dbReference type="InterPro" id="IPR021741">
    <property type="entry name" value="DUF3311"/>
</dbReference>
<feature type="transmembrane region" description="Helical" evidence="1">
    <location>
        <begin position="12"/>
        <end position="29"/>
    </location>
</feature>
<keyword evidence="1" id="KW-0472">Membrane</keyword>